<accession>A0A644XA70</accession>
<comment type="caution">
    <text evidence="1">The sequence shown here is derived from an EMBL/GenBank/DDBJ whole genome shotgun (WGS) entry which is preliminary data.</text>
</comment>
<proteinExistence type="predicted"/>
<dbReference type="AlphaFoldDB" id="A0A644XA70"/>
<dbReference type="EMBL" id="VSSQ01002050">
    <property type="protein sequence ID" value="MPM12989.1"/>
    <property type="molecule type" value="Genomic_DNA"/>
</dbReference>
<name>A0A644XA70_9ZZZZ</name>
<sequence length="139" mass="16031">MDIKYRLESIAETEFKINFEFDYSKFDPEKLQIQIGHDIKPVMESDKIVVKANSCYVYGEDETILVTNTILMTFGLYPIKDIIVMKNDGSFATQNTLILDTFLIAAMGTLRGVLMKNLKGTYLEHFYIPLIPYDNMQPK</sequence>
<gene>
    <name evidence="1" type="ORF">SDC9_59344</name>
</gene>
<organism evidence="1">
    <name type="scientific">bioreactor metagenome</name>
    <dbReference type="NCBI Taxonomy" id="1076179"/>
    <lineage>
        <taxon>unclassified sequences</taxon>
        <taxon>metagenomes</taxon>
        <taxon>ecological metagenomes</taxon>
    </lineage>
</organism>
<protein>
    <submittedName>
        <fullName evidence="1">Uncharacterized protein</fullName>
    </submittedName>
</protein>
<reference evidence="1" key="1">
    <citation type="submission" date="2019-08" db="EMBL/GenBank/DDBJ databases">
        <authorList>
            <person name="Kucharzyk K."/>
            <person name="Murdoch R.W."/>
            <person name="Higgins S."/>
            <person name="Loffler F."/>
        </authorList>
    </citation>
    <scope>NUCLEOTIDE SEQUENCE</scope>
</reference>
<evidence type="ECO:0000313" key="1">
    <source>
        <dbReference type="EMBL" id="MPM12989.1"/>
    </source>
</evidence>